<evidence type="ECO:0000313" key="3">
    <source>
        <dbReference type="EMBL" id="AFY91076.1"/>
    </source>
</evidence>
<dbReference type="EMBL" id="CP003598">
    <property type="protein sequence ID" value="AFY91076.1"/>
    <property type="molecule type" value="Genomic_DNA"/>
</dbReference>
<keyword evidence="1" id="KW-0812">Transmembrane</keyword>
<evidence type="ECO:0000256" key="1">
    <source>
        <dbReference type="SAM" id="Phobius"/>
    </source>
</evidence>
<evidence type="ECO:0000259" key="2">
    <source>
        <dbReference type="Pfam" id="PF02517"/>
    </source>
</evidence>
<dbReference type="Proteomes" id="UP000010384">
    <property type="component" value="Plasmid pCHRO.01"/>
</dbReference>
<keyword evidence="1" id="KW-0472">Membrane</keyword>
<feature type="domain" description="CAAX prenyl protease 2/Lysostaphin resistance protein A-like" evidence="2">
    <location>
        <begin position="128"/>
        <end position="220"/>
    </location>
</feature>
<dbReference type="InParanoid" id="K9U9F8"/>
<accession>K9U9F8</accession>
<dbReference type="OrthoDB" id="3034706at2"/>
<dbReference type="KEGG" id="cthe:Chro_5728"/>
<dbReference type="InterPro" id="IPR003675">
    <property type="entry name" value="Rce1/LyrA-like_dom"/>
</dbReference>
<feature type="transmembrane region" description="Helical" evidence="1">
    <location>
        <begin position="126"/>
        <end position="145"/>
    </location>
</feature>
<feature type="transmembrane region" description="Helical" evidence="1">
    <location>
        <begin position="45"/>
        <end position="65"/>
    </location>
</feature>
<sequence length="278" mass="31377">MPILCPKIAAYPAPARIGIFLLILMLLWLPIAVPIYWIWGTDNTSSTIALLILYVKFVWLLQIWGRKVHRQSQPLQYHGLARTRQNGFELLTALGIGFISLFTLFLLESWIGWLTWQPLPRVHLSFGLEGLLVGLGVGVAEELLFRGWLIDELHWNCNFKTAVWISSTIYAALHFIKPWTEIVRTLPSFPGLLLLGLTLGWARQVHQKRLGFAIGLHAGLVWGYYLVDVSDWINYTNQVPEWVTGINQNPLAGIVGFGFLCALAFVVRKTGECGVTLD</sequence>
<dbReference type="PANTHER" id="PTHR43592:SF20">
    <property type="entry name" value="ALPHA_BETA-HYDROLASES SUPERFAMILY PROTEIN"/>
    <property type="match status" value="1"/>
</dbReference>
<gene>
    <name evidence="3" type="ORF">Chro_5728</name>
</gene>
<dbReference type="GO" id="GO:0080120">
    <property type="term" value="P:CAAX-box protein maturation"/>
    <property type="evidence" value="ECO:0007669"/>
    <property type="project" value="UniProtKB-ARBA"/>
</dbReference>
<dbReference type="HOGENOM" id="CLU_062525_0_0_3"/>
<evidence type="ECO:0000313" key="4">
    <source>
        <dbReference type="Proteomes" id="UP000010384"/>
    </source>
</evidence>
<dbReference type="GO" id="GO:0004175">
    <property type="term" value="F:endopeptidase activity"/>
    <property type="evidence" value="ECO:0007669"/>
    <property type="project" value="UniProtKB-ARBA"/>
</dbReference>
<reference evidence="3 4" key="1">
    <citation type="submission" date="2012-06" db="EMBL/GenBank/DDBJ databases">
        <title>Finished plasmid 1 of genome of Chroococcidiopsis thermalis PCC 7203.</title>
        <authorList>
            <consortium name="US DOE Joint Genome Institute"/>
            <person name="Gugger M."/>
            <person name="Coursin T."/>
            <person name="Rippka R."/>
            <person name="Tandeau De Marsac N."/>
            <person name="Huntemann M."/>
            <person name="Wei C.-L."/>
            <person name="Han J."/>
            <person name="Detter J.C."/>
            <person name="Han C."/>
            <person name="Tapia R."/>
            <person name="Davenport K."/>
            <person name="Daligault H."/>
            <person name="Erkkila T."/>
            <person name="Gu W."/>
            <person name="Munk A.C.C."/>
            <person name="Teshima H."/>
            <person name="Xu Y."/>
            <person name="Chain P."/>
            <person name="Chen A."/>
            <person name="Krypides N."/>
            <person name="Mavromatis K."/>
            <person name="Markowitz V."/>
            <person name="Szeto E."/>
            <person name="Ivanova N."/>
            <person name="Mikhailova N."/>
            <person name="Ovchinnikova G."/>
            <person name="Pagani I."/>
            <person name="Pati A."/>
            <person name="Goodwin L."/>
            <person name="Peters L."/>
            <person name="Pitluck S."/>
            <person name="Woyke T."/>
            <person name="Kerfeld C."/>
        </authorList>
    </citation>
    <scope>NUCLEOTIDE SEQUENCE [LARGE SCALE GENOMIC DNA]</scope>
    <source>
        <strain evidence="3 4">PCC 7203</strain>
        <plasmid evidence="3 4">pCHRO.01</plasmid>
    </source>
</reference>
<dbReference type="PATRIC" id="fig|251229.3.peg.6693"/>
<keyword evidence="1" id="KW-1133">Transmembrane helix</keyword>
<dbReference type="PANTHER" id="PTHR43592">
    <property type="entry name" value="CAAX AMINO TERMINAL PROTEASE"/>
    <property type="match status" value="1"/>
</dbReference>
<organism evidence="3 4">
    <name type="scientific">Chroococcidiopsis thermalis (strain PCC 7203)</name>
    <dbReference type="NCBI Taxonomy" id="251229"/>
    <lineage>
        <taxon>Bacteria</taxon>
        <taxon>Bacillati</taxon>
        <taxon>Cyanobacteriota</taxon>
        <taxon>Cyanophyceae</taxon>
        <taxon>Chroococcidiopsidales</taxon>
        <taxon>Chroococcidiopsidaceae</taxon>
        <taxon>Chroococcidiopsis</taxon>
    </lineage>
</organism>
<dbReference type="Pfam" id="PF02517">
    <property type="entry name" value="Rce1-like"/>
    <property type="match status" value="1"/>
</dbReference>
<keyword evidence="3" id="KW-0614">Plasmid</keyword>
<proteinExistence type="predicted"/>
<dbReference type="AlphaFoldDB" id="K9U9F8"/>
<feature type="transmembrane region" description="Helical" evidence="1">
    <location>
        <begin position="17"/>
        <end position="39"/>
    </location>
</feature>
<feature type="transmembrane region" description="Helical" evidence="1">
    <location>
        <begin position="247"/>
        <end position="267"/>
    </location>
</feature>
<geneLocation type="plasmid" evidence="3 4">
    <name>pCHRO.01</name>
</geneLocation>
<feature type="transmembrane region" description="Helical" evidence="1">
    <location>
        <begin position="86"/>
        <end position="106"/>
    </location>
</feature>
<feature type="transmembrane region" description="Helical" evidence="1">
    <location>
        <begin position="209"/>
        <end position="227"/>
    </location>
</feature>
<dbReference type="RefSeq" id="WP_015163013.1">
    <property type="nucleotide sequence ID" value="NC_019699.1"/>
</dbReference>
<protein>
    <submittedName>
        <fullName evidence="3">Abortive infection protein</fullName>
    </submittedName>
</protein>
<name>K9U9F8_CHRTP</name>
<keyword evidence="4" id="KW-1185">Reference proteome</keyword>